<accession>A0A7W7ZDG1</accession>
<dbReference type="PANTHER" id="PTHR44103">
    <property type="entry name" value="PROPROTEIN CONVERTASE P"/>
    <property type="match status" value="1"/>
</dbReference>
<evidence type="ECO:0000313" key="3">
    <source>
        <dbReference type="EMBL" id="MBB5057718.1"/>
    </source>
</evidence>
<feature type="signal peptide" evidence="2">
    <location>
        <begin position="1"/>
        <end position="22"/>
    </location>
</feature>
<sequence>MRRLLCWLLLALVATYATSVCSAQISSYAIVPNLTSLPAGSNGTTLRATVEDLPQGTNFNVCFYTGFGSTAPIVPDSLLYVSNSASISLKIDPTSIQSVPPASFSSGGFSALLYTVDPSVPACTGSVQAQGNAATIALRYPTLTSLSLSSTPHLNPKLTSLLPSNLALTGMNFLGGSSASSVLFNSTSSIPGNVSFVSSTTLVSTIPTSLPLNASSVSVQVCNTAVYSYCSETKKLGLTSIPITPGVVIANPTSALPSQPVTVSATFGSATPSVAGAPGGIVDFHYASTELGGAPLILDKTGVFVAAPITAFQSRNAVTSHVIADFNQDGIPDVLLVESSSSTLHFLLGTTPSGSFAADRPLALQVDGVPLLVQSAAVADFNHDGFPDIAILGQRSDATAQPNSLYVLLNDGSGSFLTPTLALSSAYGSRIVAGDFDHDSKQDILLVGALSSTTGFQMLVGDGLGGFASGPISSGLNTAPSSSFGGYKILAADFNNDNYPDIAILNGASADGTQISKSVEVFQNDGHGSFSHTASIATDGTSSSTFLADPLAYGQLPAILLVSPSTAAISVVPNQSTTSIAFSGTPIVTNVPALKQAVSGDFNGDNLLDLVVDDGATSHLLNGDGKGALTVDYPSISTTSVSGTTLLSASDENVDTFADLLAITASDPSSTGTISYQFRDYITSGTATATLPAATFPAGLHVIQARTPGTFNIECGSVTTDLTIFKLTPVITWATPPPIVAGTALSPTQLNAAFTASDGTPISGTPIYKPAAGTILSPGTHTLTVTFTPTNSIDYATVTANVTIDVVAFSLSSLSSSSAVLGDSAKTITLTGSGFLSSAVVLMDGSSVATTYVSGTALSAVIPAKDFLKVHNIEVAVFDPSLALTTPSLGISVIAPAAAVDFSGPTSIAPGSQITLNFKLSSAYPVDVTATFTVAFTPATGLPDDPSVQFAEGGRIFVDNITAGTTSIDPIQIQAGTVAGTLEVSTTLMAGGVDITPASLKPLTIQAGLAAPGITSVNFTGNGNTLTVTVRGFSNTREIAGAKFHFTPVAGGKITTEDVAIDAQGLYASWYTSEASLQYGSTCTYTQVFNLSSDANVVGQVSVVLTNTQGASPEVNSQ</sequence>
<dbReference type="PANTHER" id="PTHR44103:SF1">
    <property type="entry name" value="PROPROTEIN CONVERTASE P"/>
    <property type="match status" value="1"/>
</dbReference>
<dbReference type="InterPro" id="IPR013783">
    <property type="entry name" value="Ig-like_fold"/>
</dbReference>
<gene>
    <name evidence="3" type="ORF">HDF16_002424</name>
</gene>
<keyword evidence="4" id="KW-1185">Reference proteome</keyword>
<proteinExistence type="predicted"/>
<evidence type="ECO:0000313" key="4">
    <source>
        <dbReference type="Proteomes" id="UP000540989"/>
    </source>
</evidence>
<evidence type="ECO:0000256" key="2">
    <source>
        <dbReference type="SAM" id="SignalP"/>
    </source>
</evidence>
<reference evidence="3 4" key="1">
    <citation type="submission" date="2020-08" db="EMBL/GenBank/DDBJ databases">
        <title>Genomic Encyclopedia of Type Strains, Phase IV (KMG-V): Genome sequencing to study the core and pangenomes of soil and plant-associated prokaryotes.</title>
        <authorList>
            <person name="Whitman W."/>
        </authorList>
    </citation>
    <scope>NUCLEOTIDE SEQUENCE [LARGE SCALE GENOMIC DNA]</scope>
    <source>
        <strain evidence="3 4">M8UP14</strain>
    </source>
</reference>
<dbReference type="RefSeq" id="WP_184216801.1">
    <property type="nucleotide sequence ID" value="NZ_JACHIP010000003.1"/>
</dbReference>
<dbReference type="Gene3D" id="2.60.40.10">
    <property type="entry name" value="Immunoglobulins"/>
    <property type="match status" value="1"/>
</dbReference>
<dbReference type="InterPro" id="IPR028994">
    <property type="entry name" value="Integrin_alpha_N"/>
</dbReference>
<dbReference type="Proteomes" id="UP000540989">
    <property type="component" value="Unassembled WGS sequence"/>
</dbReference>
<protein>
    <recommendedName>
        <fullName evidence="5">VCBS repeat protein</fullName>
    </recommendedName>
</protein>
<dbReference type="InterPro" id="IPR013517">
    <property type="entry name" value="FG-GAP"/>
</dbReference>
<evidence type="ECO:0000256" key="1">
    <source>
        <dbReference type="ARBA" id="ARBA00022729"/>
    </source>
</evidence>
<dbReference type="AlphaFoldDB" id="A0A7W7ZDG1"/>
<feature type="chain" id="PRO_5031501844" description="VCBS repeat protein" evidence="2">
    <location>
        <begin position="23"/>
        <end position="1118"/>
    </location>
</feature>
<keyword evidence="1 2" id="KW-0732">Signal</keyword>
<dbReference type="SUPFAM" id="SSF81296">
    <property type="entry name" value="E set domains"/>
    <property type="match status" value="1"/>
</dbReference>
<dbReference type="Pfam" id="PF13517">
    <property type="entry name" value="FG-GAP_3"/>
    <property type="match status" value="1"/>
</dbReference>
<name>A0A7W7ZDG1_9BACT</name>
<dbReference type="EMBL" id="JACHIP010000003">
    <property type="protein sequence ID" value="MBB5057718.1"/>
    <property type="molecule type" value="Genomic_DNA"/>
</dbReference>
<evidence type="ECO:0008006" key="5">
    <source>
        <dbReference type="Google" id="ProtNLM"/>
    </source>
</evidence>
<organism evidence="3 4">
    <name type="scientific">Granulicella aggregans</name>
    <dbReference type="NCBI Taxonomy" id="474949"/>
    <lineage>
        <taxon>Bacteria</taxon>
        <taxon>Pseudomonadati</taxon>
        <taxon>Acidobacteriota</taxon>
        <taxon>Terriglobia</taxon>
        <taxon>Terriglobales</taxon>
        <taxon>Acidobacteriaceae</taxon>
        <taxon>Granulicella</taxon>
    </lineage>
</organism>
<comment type="caution">
    <text evidence="3">The sequence shown here is derived from an EMBL/GenBank/DDBJ whole genome shotgun (WGS) entry which is preliminary data.</text>
</comment>
<dbReference type="SUPFAM" id="SSF69318">
    <property type="entry name" value="Integrin alpha N-terminal domain"/>
    <property type="match status" value="1"/>
</dbReference>
<dbReference type="Gene3D" id="2.130.10.130">
    <property type="entry name" value="Integrin alpha, N-terminal"/>
    <property type="match status" value="1"/>
</dbReference>
<dbReference type="InterPro" id="IPR014756">
    <property type="entry name" value="Ig_E-set"/>
</dbReference>